<protein>
    <submittedName>
        <fullName evidence="2">Uncharacterized protein</fullName>
    </submittedName>
</protein>
<evidence type="ECO:0000256" key="1">
    <source>
        <dbReference type="SAM" id="MobiDB-lite"/>
    </source>
</evidence>
<dbReference type="EMBL" id="BMAT01009677">
    <property type="protein sequence ID" value="GFS11506.1"/>
    <property type="molecule type" value="Genomic_DNA"/>
</dbReference>
<evidence type="ECO:0000313" key="2">
    <source>
        <dbReference type="EMBL" id="GFS11506.1"/>
    </source>
</evidence>
<organism evidence="2 3">
    <name type="scientific">Elysia marginata</name>
    <dbReference type="NCBI Taxonomy" id="1093978"/>
    <lineage>
        <taxon>Eukaryota</taxon>
        <taxon>Metazoa</taxon>
        <taxon>Spiralia</taxon>
        <taxon>Lophotrochozoa</taxon>
        <taxon>Mollusca</taxon>
        <taxon>Gastropoda</taxon>
        <taxon>Heterobranchia</taxon>
        <taxon>Euthyneura</taxon>
        <taxon>Panpulmonata</taxon>
        <taxon>Sacoglossa</taxon>
        <taxon>Placobranchoidea</taxon>
        <taxon>Plakobranchidae</taxon>
        <taxon>Elysia</taxon>
    </lineage>
</organism>
<dbReference type="AlphaFoldDB" id="A0AAV4IMW5"/>
<proteinExistence type="predicted"/>
<dbReference type="Proteomes" id="UP000762676">
    <property type="component" value="Unassembled WGS sequence"/>
</dbReference>
<keyword evidence="3" id="KW-1185">Reference proteome</keyword>
<name>A0AAV4IMW5_9GAST</name>
<comment type="caution">
    <text evidence="2">The sequence shown here is derived from an EMBL/GenBank/DDBJ whole genome shotgun (WGS) entry which is preliminary data.</text>
</comment>
<feature type="region of interest" description="Disordered" evidence="1">
    <location>
        <begin position="53"/>
        <end position="78"/>
    </location>
</feature>
<evidence type="ECO:0000313" key="3">
    <source>
        <dbReference type="Proteomes" id="UP000762676"/>
    </source>
</evidence>
<reference evidence="2 3" key="1">
    <citation type="journal article" date="2021" name="Elife">
        <title>Chloroplast acquisition without the gene transfer in kleptoplastic sea slugs, Plakobranchus ocellatus.</title>
        <authorList>
            <person name="Maeda T."/>
            <person name="Takahashi S."/>
            <person name="Yoshida T."/>
            <person name="Shimamura S."/>
            <person name="Takaki Y."/>
            <person name="Nagai Y."/>
            <person name="Toyoda A."/>
            <person name="Suzuki Y."/>
            <person name="Arimoto A."/>
            <person name="Ishii H."/>
            <person name="Satoh N."/>
            <person name="Nishiyama T."/>
            <person name="Hasebe M."/>
            <person name="Maruyama T."/>
            <person name="Minagawa J."/>
            <person name="Obokata J."/>
            <person name="Shigenobu S."/>
        </authorList>
    </citation>
    <scope>NUCLEOTIDE SEQUENCE [LARGE SCALE GENOMIC DNA]</scope>
</reference>
<gene>
    <name evidence="2" type="ORF">ElyMa_004835900</name>
</gene>
<accession>A0AAV4IMW5</accession>
<sequence>MEKLSYFDLTKRPDCLQTFILEGREDGLRGRGRQRKSWRLQAWEWWRRLAQRRKEKERYPRHPTSSQRQNRNDDDCQSHSTFSALTTFVL</sequence>